<proteinExistence type="predicted"/>
<evidence type="ECO:0000313" key="2">
    <source>
        <dbReference type="WBParaSite" id="nRc.2.0.1.t44709-RA"/>
    </source>
</evidence>
<name>A0A915L0K1_ROMCU</name>
<protein>
    <submittedName>
        <fullName evidence="2">Uncharacterized protein</fullName>
    </submittedName>
</protein>
<sequence>MPEDMKRYMSIQLISIGVAQCAQSFVVVRARRQHYLLTSFGLTFAAGQIDHMQFGRFDVFAVVPNFHHFQVKMLCDRDESAFIRVAPVARFFKPRFIKSSHS</sequence>
<dbReference type="AlphaFoldDB" id="A0A915L0K1"/>
<evidence type="ECO:0000313" key="1">
    <source>
        <dbReference type="Proteomes" id="UP000887565"/>
    </source>
</evidence>
<dbReference type="WBParaSite" id="nRc.2.0.1.t44709-RA">
    <property type="protein sequence ID" value="nRc.2.0.1.t44709-RA"/>
    <property type="gene ID" value="nRc.2.0.1.g44709"/>
</dbReference>
<dbReference type="Proteomes" id="UP000887565">
    <property type="component" value="Unplaced"/>
</dbReference>
<organism evidence="1 2">
    <name type="scientific">Romanomermis culicivorax</name>
    <name type="common">Nematode worm</name>
    <dbReference type="NCBI Taxonomy" id="13658"/>
    <lineage>
        <taxon>Eukaryota</taxon>
        <taxon>Metazoa</taxon>
        <taxon>Ecdysozoa</taxon>
        <taxon>Nematoda</taxon>
        <taxon>Enoplea</taxon>
        <taxon>Dorylaimia</taxon>
        <taxon>Mermithida</taxon>
        <taxon>Mermithoidea</taxon>
        <taxon>Mermithidae</taxon>
        <taxon>Romanomermis</taxon>
    </lineage>
</organism>
<keyword evidence="1" id="KW-1185">Reference proteome</keyword>
<accession>A0A915L0K1</accession>
<reference evidence="2" key="1">
    <citation type="submission" date="2022-11" db="UniProtKB">
        <authorList>
            <consortium name="WormBaseParasite"/>
        </authorList>
    </citation>
    <scope>IDENTIFICATION</scope>
</reference>